<keyword id="KW-0903">Direct protein sequencing</keyword>
<protein>
    <submittedName>
        <fullName>21 kDa soluble matrix protein</fullName>
    </submittedName>
</protein>
<name>Q9TWS3_MYTED</name>
<dbReference type="AlphaFoldDB" id="Q9TWS3"/>
<reference key="1">
    <citation type="journal article" date="1993" name="Comp. Biochem. Physiol. B, Comp. Biochem.">
        <title>Comparative analysis of macromolecules in mollusc shells.</title>
        <authorList>
            <person name="Keith J."/>
            <person name="Stockwell S."/>
            <person name="Ball D."/>
            <person name="Remillard K."/>
            <person name="Kaplan D."/>
            <person name="Thannhauser T."/>
            <person name="Sherwood R."/>
        </authorList>
    </citation>
    <scope>PROTEIN SEQUENCE</scope>
</reference>
<accession>Q9TWS3</accession>
<organism>
    <name type="scientific">Mytilus edulis</name>
    <name type="common">Blue mussel</name>
    <dbReference type="NCBI Taxonomy" id="6550"/>
    <lineage>
        <taxon>Eukaryota</taxon>
        <taxon>Metazoa</taxon>
        <taxon>Spiralia</taxon>
        <taxon>Lophotrochozoa</taxon>
        <taxon>Mollusca</taxon>
        <taxon>Bivalvia</taxon>
        <taxon>Autobranchia</taxon>
        <taxon>Pteriomorphia</taxon>
        <taxon>Mytilida</taxon>
        <taxon>Mytiloidea</taxon>
        <taxon>Mytilidae</taxon>
        <taxon>Mytilinae</taxon>
        <taxon>Mytilus</taxon>
    </lineage>
</organism>
<proteinExistence type="evidence at protein level"/>
<sequence length="30" mass="3651">KHFAFFGQPSYNAFNRNKFMTDFMTTFNQI</sequence>